<dbReference type="EMBL" id="KN822007">
    <property type="protein sequence ID" value="KIM69055.1"/>
    <property type="molecule type" value="Genomic_DNA"/>
</dbReference>
<proteinExistence type="predicted"/>
<evidence type="ECO:0000256" key="1">
    <source>
        <dbReference type="ARBA" id="ARBA00022793"/>
    </source>
</evidence>
<evidence type="ECO:0000313" key="3">
    <source>
        <dbReference type="EMBL" id="KIM69055.1"/>
    </source>
</evidence>
<dbReference type="AlphaFoldDB" id="A0A0C3E8H6"/>
<accession>A0A0C3E8H6</accession>
<evidence type="ECO:0000313" key="4">
    <source>
        <dbReference type="Proteomes" id="UP000053989"/>
    </source>
</evidence>
<evidence type="ECO:0000256" key="2">
    <source>
        <dbReference type="ARBA" id="ARBA00023239"/>
    </source>
</evidence>
<evidence type="ECO:0008006" key="5">
    <source>
        <dbReference type="Google" id="ProtNLM"/>
    </source>
</evidence>
<dbReference type="STRING" id="1036808.A0A0C3E8H6"/>
<dbReference type="HOGENOM" id="CLU_029061_2_1_1"/>
<protein>
    <recommendedName>
        <fullName evidence="5">Phosphatidylserine decarboxylase</fullName>
    </recommendedName>
</protein>
<keyword evidence="2" id="KW-0456">Lyase</keyword>
<gene>
    <name evidence="3" type="ORF">SCLCIDRAFT_1208470</name>
</gene>
<keyword evidence="4" id="KW-1185">Reference proteome</keyword>
<reference evidence="4" key="2">
    <citation type="submission" date="2015-01" db="EMBL/GenBank/DDBJ databases">
        <title>Evolutionary Origins and Diversification of the Mycorrhizal Mutualists.</title>
        <authorList>
            <consortium name="DOE Joint Genome Institute"/>
            <consortium name="Mycorrhizal Genomics Consortium"/>
            <person name="Kohler A."/>
            <person name="Kuo A."/>
            <person name="Nagy L.G."/>
            <person name="Floudas D."/>
            <person name="Copeland A."/>
            <person name="Barry K.W."/>
            <person name="Cichocki N."/>
            <person name="Veneault-Fourrey C."/>
            <person name="LaButti K."/>
            <person name="Lindquist E.A."/>
            <person name="Lipzen A."/>
            <person name="Lundell T."/>
            <person name="Morin E."/>
            <person name="Murat C."/>
            <person name="Riley R."/>
            <person name="Ohm R."/>
            <person name="Sun H."/>
            <person name="Tunlid A."/>
            <person name="Henrissat B."/>
            <person name="Grigoriev I.V."/>
            <person name="Hibbett D.S."/>
            <person name="Martin F."/>
        </authorList>
    </citation>
    <scope>NUCLEOTIDE SEQUENCE [LARGE SCALE GENOMIC DNA]</scope>
    <source>
        <strain evidence="4">Foug A</strain>
    </source>
</reference>
<organism evidence="3 4">
    <name type="scientific">Scleroderma citrinum Foug A</name>
    <dbReference type="NCBI Taxonomy" id="1036808"/>
    <lineage>
        <taxon>Eukaryota</taxon>
        <taxon>Fungi</taxon>
        <taxon>Dikarya</taxon>
        <taxon>Basidiomycota</taxon>
        <taxon>Agaricomycotina</taxon>
        <taxon>Agaricomycetes</taxon>
        <taxon>Agaricomycetidae</taxon>
        <taxon>Boletales</taxon>
        <taxon>Sclerodermatineae</taxon>
        <taxon>Sclerodermataceae</taxon>
        <taxon>Scleroderma</taxon>
    </lineage>
</organism>
<keyword evidence="1" id="KW-0210">Decarboxylase</keyword>
<dbReference type="GO" id="GO:0004609">
    <property type="term" value="F:phosphatidylserine decarboxylase activity"/>
    <property type="evidence" value="ECO:0007669"/>
    <property type="project" value="InterPro"/>
</dbReference>
<dbReference type="GO" id="GO:0008654">
    <property type="term" value="P:phospholipid biosynthetic process"/>
    <property type="evidence" value="ECO:0007669"/>
    <property type="project" value="InterPro"/>
</dbReference>
<dbReference type="OrthoDB" id="5973539at2759"/>
<dbReference type="Pfam" id="PF02666">
    <property type="entry name" value="PS_Dcarbxylase"/>
    <property type="match status" value="1"/>
</dbReference>
<dbReference type="InParanoid" id="A0A0C3E8H6"/>
<dbReference type="Proteomes" id="UP000053989">
    <property type="component" value="Unassembled WGS sequence"/>
</dbReference>
<reference evidence="3 4" key="1">
    <citation type="submission" date="2014-04" db="EMBL/GenBank/DDBJ databases">
        <authorList>
            <consortium name="DOE Joint Genome Institute"/>
            <person name="Kuo A."/>
            <person name="Kohler A."/>
            <person name="Nagy L.G."/>
            <person name="Floudas D."/>
            <person name="Copeland A."/>
            <person name="Barry K.W."/>
            <person name="Cichocki N."/>
            <person name="Veneault-Fourrey C."/>
            <person name="LaButti K."/>
            <person name="Lindquist E.A."/>
            <person name="Lipzen A."/>
            <person name="Lundell T."/>
            <person name="Morin E."/>
            <person name="Murat C."/>
            <person name="Sun H."/>
            <person name="Tunlid A."/>
            <person name="Henrissat B."/>
            <person name="Grigoriev I.V."/>
            <person name="Hibbett D.S."/>
            <person name="Martin F."/>
            <person name="Nordberg H.P."/>
            <person name="Cantor M.N."/>
            <person name="Hua S.X."/>
        </authorList>
    </citation>
    <scope>NUCLEOTIDE SEQUENCE [LARGE SCALE GENOMIC DNA]</scope>
    <source>
        <strain evidence="3 4">Foug A</strain>
    </source>
</reference>
<dbReference type="PANTHER" id="PTHR10067">
    <property type="entry name" value="PHOSPHATIDYLSERINE DECARBOXYLASE"/>
    <property type="match status" value="1"/>
</dbReference>
<sequence>MASIDKASVTKAVEKIHPSHLARTDKDDIARGLQQLVDHSLPAKGHGDITQGILGPAESLAPWLGKLIPELEELAKKYHIGNFVVIRATNQRFFEKMPIYVRLGMHLLFYGPEQVKLLEGCKSIQDLLKEVSLRQGEIYDSPESVRNIPSFIETYNLQLDELLEPDIDKYQNFNQFFYRRLRPGVRPVQNADNPKGFCSAADCRLVVYQTIDLAEKFWIKGNEFSIPTLLDLAPSDPLCRALSGGSLAIFRLAPQDYHRFHSPVDGTLLGEPRDIVGQYYTVNPQAVNEPKFDVLTRNKRSVLLVEHEFSKKPIAIVAVGALMVGSIIWTSMKQVRRGDELGYFAYGGSTIIAVFPPGVIRFDGDLVRNSMGVGRGGGKGSIETLMKVGYSLGVVPDKRQSFHFISQNWLQRWRALLG</sequence>
<name>A0A0C3E8H6_9AGAM</name>
<dbReference type="PANTHER" id="PTHR10067:SF17">
    <property type="entry name" value="PHOSPHATIDYLSERINE DECARBOXYLASE PROENZYME 2"/>
    <property type="match status" value="1"/>
</dbReference>
<dbReference type="InterPro" id="IPR003817">
    <property type="entry name" value="PS_Dcarbxylase"/>
</dbReference>